<dbReference type="InterPro" id="IPR029044">
    <property type="entry name" value="Nucleotide-diphossugar_trans"/>
</dbReference>
<sequence>MAAEARSPSVSIVLPTHNGAAHLRESVDSCLNQTFEDLELIVVVDGSTDDTEAILSAYTDPRLRVLKQSNQGLPAALNAGFAQARARLLSWTSDDNIYLPNALAVMWDYMQAHPGSAMVCTDCLLIDDAGRTFAYERKGWGCFLYRAEAAALAGPYRTEFPLVEDVDFFLRLRHYGGPIARISRPYYKYRIHKNSLSARHTADRQFVSLRLHYDLVARGVEQLDLRELFYDRLSTAALYRDYAAMDAIVQFAHDHDEPFSGDLAHRRDVLKTSAGWLRNRIVIALRAQRTRLQNTLLLLAELVRRRTAA</sequence>
<dbReference type="EMBL" id="JACPNR010000004">
    <property type="protein sequence ID" value="MBI2677651.1"/>
    <property type="molecule type" value="Genomic_DNA"/>
</dbReference>
<evidence type="ECO:0000313" key="2">
    <source>
        <dbReference type="EMBL" id="MBI2677651.1"/>
    </source>
</evidence>
<gene>
    <name evidence="2" type="ORF">HYX28_02605</name>
</gene>
<accession>A0A932A6L1</accession>
<comment type="caution">
    <text evidence="2">The sequence shown here is derived from an EMBL/GenBank/DDBJ whole genome shotgun (WGS) entry which is preliminary data.</text>
</comment>
<dbReference type="CDD" id="cd00761">
    <property type="entry name" value="Glyco_tranf_GTA_type"/>
    <property type="match status" value="1"/>
</dbReference>
<dbReference type="PANTHER" id="PTHR43685:SF2">
    <property type="entry name" value="GLYCOSYLTRANSFERASE 2-LIKE DOMAIN-CONTAINING PROTEIN"/>
    <property type="match status" value="1"/>
</dbReference>
<dbReference type="InterPro" id="IPR001173">
    <property type="entry name" value="Glyco_trans_2-like"/>
</dbReference>
<name>A0A932A6L1_9BACT</name>
<evidence type="ECO:0000259" key="1">
    <source>
        <dbReference type="Pfam" id="PF00535"/>
    </source>
</evidence>
<dbReference type="InterPro" id="IPR050834">
    <property type="entry name" value="Glycosyltransf_2"/>
</dbReference>
<dbReference type="Pfam" id="PF00535">
    <property type="entry name" value="Glycos_transf_2"/>
    <property type="match status" value="1"/>
</dbReference>
<evidence type="ECO:0000313" key="3">
    <source>
        <dbReference type="Proteomes" id="UP000779809"/>
    </source>
</evidence>
<reference evidence="2" key="1">
    <citation type="submission" date="2020-07" db="EMBL/GenBank/DDBJ databases">
        <title>Huge and variable diversity of episymbiotic CPR bacteria and DPANN archaea in groundwater ecosystems.</title>
        <authorList>
            <person name="He C.Y."/>
            <person name="Keren R."/>
            <person name="Whittaker M."/>
            <person name="Farag I.F."/>
            <person name="Doudna J."/>
            <person name="Cate J.H.D."/>
            <person name="Banfield J.F."/>
        </authorList>
    </citation>
    <scope>NUCLEOTIDE SEQUENCE</scope>
    <source>
        <strain evidence="2">NC_groundwater_580_Pr5_B-0.1um_64_19</strain>
    </source>
</reference>
<dbReference type="Proteomes" id="UP000779809">
    <property type="component" value="Unassembled WGS sequence"/>
</dbReference>
<dbReference type="SUPFAM" id="SSF53448">
    <property type="entry name" value="Nucleotide-diphospho-sugar transferases"/>
    <property type="match status" value="1"/>
</dbReference>
<protein>
    <submittedName>
        <fullName evidence="2">Glycosyltransferase family 2 protein</fullName>
    </submittedName>
</protein>
<proteinExistence type="predicted"/>
<dbReference type="PANTHER" id="PTHR43685">
    <property type="entry name" value="GLYCOSYLTRANSFERASE"/>
    <property type="match status" value="1"/>
</dbReference>
<dbReference type="Gene3D" id="3.90.550.10">
    <property type="entry name" value="Spore Coat Polysaccharide Biosynthesis Protein SpsA, Chain A"/>
    <property type="match status" value="1"/>
</dbReference>
<dbReference type="AlphaFoldDB" id="A0A932A6L1"/>
<feature type="domain" description="Glycosyltransferase 2-like" evidence="1">
    <location>
        <begin position="11"/>
        <end position="119"/>
    </location>
</feature>
<organism evidence="2 3">
    <name type="scientific">Candidatus Korobacter versatilis</name>
    <dbReference type="NCBI Taxonomy" id="658062"/>
    <lineage>
        <taxon>Bacteria</taxon>
        <taxon>Pseudomonadati</taxon>
        <taxon>Acidobacteriota</taxon>
        <taxon>Terriglobia</taxon>
        <taxon>Terriglobales</taxon>
        <taxon>Candidatus Korobacteraceae</taxon>
        <taxon>Candidatus Korobacter</taxon>
    </lineage>
</organism>